<name>A0AAQ4FKL6_AMBAM</name>
<evidence type="ECO:0000313" key="2">
    <source>
        <dbReference type="EMBL" id="KAK8787656.1"/>
    </source>
</evidence>
<organism evidence="2 3">
    <name type="scientific">Amblyomma americanum</name>
    <name type="common">Lone star tick</name>
    <dbReference type="NCBI Taxonomy" id="6943"/>
    <lineage>
        <taxon>Eukaryota</taxon>
        <taxon>Metazoa</taxon>
        <taxon>Ecdysozoa</taxon>
        <taxon>Arthropoda</taxon>
        <taxon>Chelicerata</taxon>
        <taxon>Arachnida</taxon>
        <taxon>Acari</taxon>
        <taxon>Parasitiformes</taxon>
        <taxon>Ixodida</taxon>
        <taxon>Ixodoidea</taxon>
        <taxon>Ixodidae</taxon>
        <taxon>Amblyomminae</taxon>
        <taxon>Amblyomma</taxon>
    </lineage>
</organism>
<dbReference type="AlphaFoldDB" id="A0AAQ4FKL6"/>
<protein>
    <recommendedName>
        <fullName evidence="4">Secreted protein</fullName>
    </recommendedName>
</protein>
<feature type="chain" id="PRO_5042826182" description="Secreted protein" evidence="1">
    <location>
        <begin position="30"/>
        <end position="79"/>
    </location>
</feature>
<keyword evidence="1" id="KW-0732">Signal</keyword>
<gene>
    <name evidence="2" type="ORF">V5799_022568</name>
</gene>
<proteinExistence type="predicted"/>
<evidence type="ECO:0008006" key="4">
    <source>
        <dbReference type="Google" id="ProtNLM"/>
    </source>
</evidence>
<accession>A0AAQ4FKL6</accession>
<evidence type="ECO:0000256" key="1">
    <source>
        <dbReference type="SAM" id="SignalP"/>
    </source>
</evidence>
<feature type="signal peptide" evidence="1">
    <location>
        <begin position="1"/>
        <end position="29"/>
    </location>
</feature>
<comment type="caution">
    <text evidence="2">The sequence shown here is derived from an EMBL/GenBank/DDBJ whole genome shotgun (WGS) entry which is preliminary data.</text>
</comment>
<keyword evidence="3" id="KW-1185">Reference proteome</keyword>
<reference evidence="2 3" key="1">
    <citation type="journal article" date="2023" name="Arcadia Sci">
        <title>De novo assembly of a long-read Amblyomma americanum tick genome.</title>
        <authorList>
            <person name="Chou S."/>
            <person name="Poskanzer K.E."/>
            <person name="Rollins M."/>
            <person name="Thuy-Boun P.S."/>
        </authorList>
    </citation>
    <scope>NUCLEOTIDE SEQUENCE [LARGE SCALE GENOMIC DNA]</scope>
    <source>
        <strain evidence="2">F_SG_1</strain>
        <tissue evidence="2">Salivary glands</tissue>
    </source>
</reference>
<sequence length="79" mass="8861">MEGAPAKYNKRVVTTAIAVLLFFGAKCKAEKELSPFLGHYEVLSYSAGQLELNTSVHRRKRSTEYSADTTHVRFKALAR</sequence>
<evidence type="ECO:0000313" key="3">
    <source>
        <dbReference type="Proteomes" id="UP001321473"/>
    </source>
</evidence>
<dbReference type="EMBL" id="JARKHS020001605">
    <property type="protein sequence ID" value="KAK8787656.1"/>
    <property type="molecule type" value="Genomic_DNA"/>
</dbReference>
<dbReference type="Proteomes" id="UP001321473">
    <property type="component" value="Unassembled WGS sequence"/>
</dbReference>